<organism evidence="6 7">
    <name type="scientific">Pedobacter heparinus (strain ATCC 13125 / DSM 2366 / CIP 104194 / JCM 7457 / NBRC 12017 / NCIMB 9290 / NRRL B-14731 / HIM 762-3)</name>
    <dbReference type="NCBI Taxonomy" id="485917"/>
    <lineage>
        <taxon>Bacteria</taxon>
        <taxon>Pseudomonadati</taxon>
        <taxon>Bacteroidota</taxon>
        <taxon>Sphingobacteriia</taxon>
        <taxon>Sphingobacteriales</taxon>
        <taxon>Sphingobacteriaceae</taxon>
        <taxon>Pedobacter</taxon>
    </lineage>
</organism>
<dbReference type="GO" id="GO:0030313">
    <property type="term" value="C:cell envelope"/>
    <property type="evidence" value="ECO:0007669"/>
    <property type="project" value="UniProtKB-SubCell"/>
</dbReference>
<dbReference type="InterPro" id="IPR050553">
    <property type="entry name" value="Thioredoxin_ResA/DsbE_sf"/>
</dbReference>
<dbReference type="PROSITE" id="PS51352">
    <property type="entry name" value="THIOREDOXIN_2"/>
    <property type="match status" value="1"/>
</dbReference>
<evidence type="ECO:0000256" key="4">
    <source>
        <dbReference type="ARBA" id="ARBA00023284"/>
    </source>
</evidence>
<evidence type="ECO:0000256" key="1">
    <source>
        <dbReference type="ARBA" id="ARBA00004196"/>
    </source>
</evidence>
<keyword evidence="3" id="KW-1015">Disulfide bond</keyword>
<comment type="subcellular location">
    <subcellularLocation>
        <location evidence="1">Cell envelope</location>
    </subcellularLocation>
</comment>
<dbReference type="PANTHER" id="PTHR42852">
    <property type="entry name" value="THIOL:DISULFIDE INTERCHANGE PROTEIN DSBE"/>
    <property type="match status" value="1"/>
</dbReference>
<dbReference type="PANTHER" id="PTHR42852:SF6">
    <property type="entry name" value="THIOL:DISULFIDE INTERCHANGE PROTEIN DSBE"/>
    <property type="match status" value="1"/>
</dbReference>
<keyword evidence="4" id="KW-0676">Redox-active center</keyword>
<keyword evidence="7" id="KW-1185">Reference proteome</keyword>
<sequence length="383" mass="42701">MINRNVVFAFFFLGSLLCSFFSYGQQNGLNINLKLKGLSSLNYAVLYKYNGNIADSIAKQKMINGTTVIHASVQIEPGFYFLKVGNLKETLPLFIGAGKVDVTGEASLWPKVQVTGAVDHKDYQDYHLLTDSLESAGQALFKVCTALQDSKDTTAQSALQNKIMSNITSYEKKQLDFVSSHLDSYYSPVVINNAKWDWTRKRAAYDRLTPSIKASKYGVFLAENIAKWKKASGLLEIGDTVPEFIAKTANNADLSLQKEIADNKLTLIDFWASWCVPCRQENPNLVKTFQENKSKGFDIIGISLDEKSAEWKAAISKDGLVWRQVSDLKGWASPIAKLYFAGMPFNYIPQNFLVDGKGKILARNLRGDQLSKKVDELLKGNSL</sequence>
<feature type="domain" description="Thioredoxin" evidence="5">
    <location>
        <begin position="235"/>
        <end position="383"/>
    </location>
</feature>
<evidence type="ECO:0000313" key="6">
    <source>
        <dbReference type="EMBL" id="ACU03296.1"/>
    </source>
</evidence>
<protein>
    <submittedName>
        <fullName evidence="6">Alkyl hydroperoxide reductase/ Thiol specific antioxidant/ Mal allergen</fullName>
    </submittedName>
</protein>
<gene>
    <name evidence="6" type="ordered locus">Phep_1078</name>
</gene>
<name>C6Y3L7_PEDHD</name>
<accession>C6Y3L7</accession>
<dbReference type="RefSeq" id="WP_012781240.1">
    <property type="nucleotide sequence ID" value="NC_013061.1"/>
</dbReference>
<dbReference type="HOGENOM" id="CLU_042529_1_0_10"/>
<dbReference type="eggNOG" id="COG0526">
    <property type="taxonomic scope" value="Bacteria"/>
</dbReference>
<dbReference type="InterPro" id="IPR013766">
    <property type="entry name" value="Thioredoxin_domain"/>
</dbReference>
<evidence type="ECO:0000256" key="2">
    <source>
        <dbReference type="ARBA" id="ARBA00022748"/>
    </source>
</evidence>
<proteinExistence type="predicted"/>
<dbReference type="CDD" id="cd02966">
    <property type="entry name" value="TlpA_like_family"/>
    <property type="match status" value="1"/>
</dbReference>
<dbReference type="InterPro" id="IPR017937">
    <property type="entry name" value="Thioredoxin_CS"/>
</dbReference>
<dbReference type="OrthoDB" id="9815205at2"/>
<keyword evidence="2" id="KW-0201">Cytochrome c-type biogenesis</keyword>
<reference evidence="6 7" key="1">
    <citation type="journal article" date="2009" name="Stand. Genomic Sci.">
        <title>Complete genome sequence of Pedobacter heparinus type strain (HIM 762-3).</title>
        <authorList>
            <person name="Han C."/>
            <person name="Spring S."/>
            <person name="Lapidus A."/>
            <person name="Del Rio T.G."/>
            <person name="Tice H."/>
            <person name="Copeland A."/>
            <person name="Cheng J.F."/>
            <person name="Lucas S."/>
            <person name="Chen F."/>
            <person name="Nolan M."/>
            <person name="Bruce D."/>
            <person name="Goodwin L."/>
            <person name="Pitluck S."/>
            <person name="Ivanova N."/>
            <person name="Mavromatis K."/>
            <person name="Mikhailova N."/>
            <person name="Pati A."/>
            <person name="Chen A."/>
            <person name="Palaniappan K."/>
            <person name="Land M."/>
            <person name="Hauser L."/>
            <person name="Chang Y.J."/>
            <person name="Jeffries C.C."/>
            <person name="Saunders E."/>
            <person name="Chertkov O."/>
            <person name="Brettin T."/>
            <person name="Goker M."/>
            <person name="Rohde M."/>
            <person name="Bristow J."/>
            <person name="Eisen J.A."/>
            <person name="Markowitz V."/>
            <person name="Hugenholtz P."/>
            <person name="Kyrpides N.C."/>
            <person name="Klenk H.P."/>
            <person name="Detter J.C."/>
        </authorList>
    </citation>
    <scope>NUCLEOTIDE SEQUENCE [LARGE SCALE GENOMIC DNA]</scope>
    <source>
        <strain evidence="7">ATCC 13125 / DSM 2366 / CIP 104194 / JCM 7457 / NBRC 12017 / NCIMB 9290 / NRRL B-14731 / HIM 762-3</strain>
    </source>
</reference>
<dbReference type="GO" id="GO:0016209">
    <property type="term" value="F:antioxidant activity"/>
    <property type="evidence" value="ECO:0007669"/>
    <property type="project" value="InterPro"/>
</dbReference>
<dbReference type="AlphaFoldDB" id="C6Y3L7"/>
<dbReference type="KEGG" id="phe:Phep_1078"/>
<dbReference type="Pfam" id="PF14289">
    <property type="entry name" value="DUF4369"/>
    <property type="match status" value="1"/>
</dbReference>
<dbReference type="PROSITE" id="PS00194">
    <property type="entry name" value="THIOREDOXIN_1"/>
    <property type="match status" value="1"/>
</dbReference>
<dbReference type="GO" id="GO:0017004">
    <property type="term" value="P:cytochrome complex assembly"/>
    <property type="evidence" value="ECO:0007669"/>
    <property type="project" value="UniProtKB-KW"/>
</dbReference>
<dbReference type="EMBL" id="CP001681">
    <property type="protein sequence ID" value="ACU03296.1"/>
    <property type="molecule type" value="Genomic_DNA"/>
</dbReference>
<dbReference type="GO" id="GO:0016491">
    <property type="term" value="F:oxidoreductase activity"/>
    <property type="evidence" value="ECO:0007669"/>
    <property type="project" value="InterPro"/>
</dbReference>
<evidence type="ECO:0000256" key="3">
    <source>
        <dbReference type="ARBA" id="ARBA00023157"/>
    </source>
</evidence>
<evidence type="ECO:0000259" key="5">
    <source>
        <dbReference type="PROSITE" id="PS51352"/>
    </source>
</evidence>
<dbReference type="InterPro" id="IPR036249">
    <property type="entry name" value="Thioredoxin-like_sf"/>
</dbReference>
<dbReference type="Gene3D" id="3.40.30.10">
    <property type="entry name" value="Glutaredoxin"/>
    <property type="match status" value="1"/>
</dbReference>
<dbReference type="SUPFAM" id="SSF52833">
    <property type="entry name" value="Thioredoxin-like"/>
    <property type="match status" value="1"/>
</dbReference>
<dbReference type="InterPro" id="IPR025380">
    <property type="entry name" value="DUF4369"/>
</dbReference>
<dbReference type="STRING" id="485917.Phep_1078"/>
<dbReference type="InterPro" id="IPR000866">
    <property type="entry name" value="AhpC/TSA"/>
</dbReference>
<evidence type="ECO:0000313" key="7">
    <source>
        <dbReference type="Proteomes" id="UP000000852"/>
    </source>
</evidence>
<dbReference type="Pfam" id="PF00578">
    <property type="entry name" value="AhpC-TSA"/>
    <property type="match status" value="1"/>
</dbReference>
<dbReference type="Proteomes" id="UP000000852">
    <property type="component" value="Chromosome"/>
</dbReference>